<feature type="region of interest" description="Disordered" evidence="1">
    <location>
        <begin position="103"/>
        <end position="179"/>
    </location>
</feature>
<dbReference type="Proteomes" id="UP000242287">
    <property type="component" value="Unassembled WGS sequence"/>
</dbReference>
<reference evidence="2 3" key="1">
    <citation type="submission" date="2014-02" db="EMBL/GenBank/DDBJ databases">
        <title>Transposable element dynamics among asymbiotic and ectomycorrhizal Amanita fungi.</title>
        <authorList>
            <consortium name="DOE Joint Genome Institute"/>
            <person name="Hess J."/>
            <person name="Skrede I."/>
            <person name="Wolfe B."/>
            <person name="LaButti K."/>
            <person name="Ohm R.A."/>
            <person name="Grigoriev I.V."/>
            <person name="Pringle A."/>
        </authorList>
    </citation>
    <scope>NUCLEOTIDE SEQUENCE [LARGE SCALE GENOMIC DNA]</scope>
    <source>
        <strain evidence="2 3">SKay4041</strain>
    </source>
</reference>
<evidence type="ECO:0000313" key="3">
    <source>
        <dbReference type="Proteomes" id="UP000242287"/>
    </source>
</evidence>
<protein>
    <submittedName>
        <fullName evidence="2">Uncharacterized protein</fullName>
    </submittedName>
</protein>
<evidence type="ECO:0000313" key="2">
    <source>
        <dbReference type="EMBL" id="PFH48222.1"/>
    </source>
</evidence>
<evidence type="ECO:0000256" key="1">
    <source>
        <dbReference type="SAM" id="MobiDB-lite"/>
    </source>
</evidence>
<gene>
    <name evidence="2" type="ORF">AMATHDRAFT_66055</name>
</gene>
<feature type="compositionally biased region" description="Basic and acidic residues" evidence="1">
    <location>
        <begin position="141"/>
        <end position="150"/>
    </location>
</feature>
<feature type="region of interest" description="Disordered" evidence="1">
    <location>
        <begin position="38"/>
        <end position="59"/>
    </location>
</feature>
<dbReference type="AlphaFoldDB" id="A0A2A9NKI8"/>
<sequence>MMKQGIEVRRSIRRNYGFLLEQVRRDVQCWQGELEEARRREREELEQCPPPYASHPRDRRCFEQAREDAPGGVEVVVVAPNPRGQMPQPGGVVAGEELQELEVTVPVVPAADVPDSASEADAGERAEPSPLPRSPTRAAQKQRESRRVREGASISSSSSAGLSGTDSAVIRYPPPSYSP</sequence>
<organism evidence="2 3">
    <name type="scientific">Amanita thiersii Skay4041</name>
    <dbReference type="NCBI Taxonomy" id="703135"/>
    <lineage>
        <taxon>Eukaryota</taxon>
        <taxon>Fungi</taxon>
        <taxon>Dikarya</taxon>
        <taxon>Basidiomycota</taxon>
        <taxon>Agaricomycotina</taxon>
        <taxon>Agaricomycetes</taxon>
        <taxon>Agaricomycetidae</taxon>
        <taxon>Agaricales</taxon>
        <taxon>Pluteineae</taxon>
        <taxon>Amanitaceae</taxon>
        <taxon>Amanita</taxon>
    </lineage>
</organism>
<keyword evidence="3" id="KW-1185">Reference proteome</keyword>
<accession>A0A2A9NKI8</accession>
<name>A0A2A9NKI8_9AGAR</name>
<dbReference type="EMBL" id="KZ302072">
    <property type="protein sequence ID" value="PFH48222.1"/>
    <property type="molecule type" value="Genomic_DNA"/>
</dbReference>
<feature type="compositionally biased region" description="Low complexity" evidence="1">
    <location>
        <begin position="151"/>
        <end position="168"/>
    </location>
</feature>
<feature type="compositionally biased region" description="Low complexity" evidence="1">
    <location>
        <begin position="105"/>
        <end position="117"/>
    </location>
</feature>
<proteinExistence type="predicted"/>